<keyword evidence="1" id="KW-0732">Signal</keyword>
<accession>A0A8J4TGH8</accession>
<feature type="chain" id="PRO_5035324970" description="Secreted protein" evidence="1">
    <location>
        <begin position="20"/>
        <end position="90"/>
    </location>
</feature>
<comment type="caution">
    <text evidence="2">The sequence shown here is derived from an EMBL/GenBank/DDBJ whole genome shotgun (WGS) entry which is preliminary data.</text>
</comment>
<feature type="signal peptide" evidence="1">
    <location>
        <begin position="1"/>
        <end position="19"/>
    </location>
</feature>
<keyword evidence="3" id="KW-1185">Reference proteome</keyword>
<sequence>MGFCLCLKALAALKSLSTSVPIRTSSLVVATVLRSRLAMRGLQFLSVACRHPWFPPQAEGTILKDKVPYALVRMLDPLPQAFLSLNFMVL</sequence>
<evidence type="ECO:0000313" key="3">
    <source>
        <dbReference type="Proteomes" id="UP000727407"/>
    </source>
</evidence>
<protein>
    <recommendedName>
        <fullName evidence="4">Secreted protein</fullName>
    </recommendedName>
</protein>
<dbReference type="Proteomes" id="UP000727407">
    <property type="component" value="Unassembled WGS sequence"/>
</dbReference>
<organism evidence="2 3">
    <name type="scientific">Clarias magur</name>
    <name type="common">Asian catfish</name>
    <name type="synonym">Macropteronotus magur</name>
    <dbReference type="NCBI Taxonomy" id="1594786"/>
    <lineage>
        <taxon>Eukaryota</taxon>
        <taxon>Metazoa</taxon>
        <taxon>Chordata</taxon>
        <taxon>Craniata</taxon>
        <taxon>Vertebrata</taxon>
        <taxon>Euteleostomi</taxon>
        <taxon>Actinopterygii</taxon>
        <taxon>Neopterygii</taxon>
        <taxon>Teleostei</taxon>
        <taxon>Ostariophysi</taxon>
        <taxon>Siluriformes</taxon>
        <taxon>Clariidae</taxon>
        <taxon>Clarias</taxon>
    </lineage>
</organism>
<gene>
    <name evidence="2" type="ORF">DAT39_020300</name>
</gene>
<dbReference type="EMBL" id="QNUK01000739">
    <property type="protein sequence ID" value="KAF5889993.1"/>
    <property type="molecule type" value="Genomic_DNA"/>
</dbReference>
<proteinExistence type="predicted"/>
<evidence type="ECO:0000256" key="1">
    <source>
        <dbReference type="SAM" id="SignalP"/>
    </source>
</evidence>
<evidence type="ECO:0008006" key="4">
    <source>
        <dbReference type="Google" id="ProtNLM"/>
    </source>
</evidence>
<reference evidence="2" key="1">
    <citation type="submission" date="2020-07" db="EMBL/GenBank/DDBJ databases">
        <title>Clarias magur genome sequencing, assembly and annotation.</title>
        <authorList>
            <person name="Kushwaha B."/>
            <person name="Kumar R."/>
            <person name="Das P."/>
            <person name="Joshi C.G."/>
            <person name="Kumar D."/>
            <person name="Nagpure N.S."/>
            <person name="Pandey M."/>
            <person name="Agarwal S."/>
            <person name="Srivastava S."/>
            <person name="Singh M."/>
            <person name="Sahoo L."/>
            <person name="Jayasankar P."/>
            <person name="Meher P.K."/>
            <person name="Koringa P.G."/>
            <person name="Iquebal M.A."/>
            <person name="Das S.P."/>
            <person name="Bit A."/>
            <person name="Patnaik S."/>
            <person name="Patel N."/>
            <person name="Shah T.M."/>
            <person name="Hinsu A."/>
            <person name="Jena J.K."/>
        </authorList>
    </citation>
    <scope>NUCLEOTIDE SEQUENCE</scope>
    <source>
        <strain evidence="2">CIFAMagur01</strain>
        <tissue evidence="2">Testis</tissue>
    </source>
</reference>
<feature type="non-terminal residue" evidence="2">
    <location>
        <position position="90"/>
    </location>
</feature>
<dbReference type="AlphaFoldDB" id="A0A8J4TGH8"/>
<name>A0A8J4TGH8_CLAMG</name>
<evidence type="ECO:0000313" key="2">
    <source>
        <dbReference type="EMBL" id="KAF5889993.1"/>
    </source>
</evidence>